<dbReference type="EMBL" id="NQMN01000002">
    <property type="protein sequence ID" value="PAF54901.1"/>
    <property type="molecule type" value="Genomic_DNA"/>
</dbReference>
<feature type="chain" id="PRO_5045854838" description="Lipoprotein" evidence="1">
    <location>
        <begin position="26"/>
        <end position="343"/>
    </location>
</feature>
<proteinExistence type="predicted"/>
<name>A0ABX4H4T3_9BACT</name>
<feature type="signal peptide" evidence="1">
    <location>
        <begin position="1"/>
        <end position="25"/>
    </location>
</feature>
<reference evidence="2" key="1">
    <citation type="submission" date="2017-08" db="EMBL/GenBank/DDBJ databases">
        <authorList>
            <person name="Alvarez-Ponce D."/>
            <person name="Weitzman C.L."/>
            <person name="Tillett R.L."/>
            <person name="Sandmeier F.C."/>
            <person name="Tracy C.R."/>
        </authorList>
    </citation>
    <scope>NUCLEOTIDE SEQUENCE [LARGE SCALE GENOMIC DNA]</scope>
    <source>
        <strain evidence="2">PS6</strain>
    </source>
</reference>
<dbReference type="RefSeq" id="WP_084232201.1">
    <property type="nucleotide sequence ID" value="NZ_FWXE01000004.1"/>
</dbReference>
<protein>
    <recommendedName>
        <fullName evidence="4">Lipoprotein</fullName>
    </recommendedName>
</protein>
<keyword evidence="3" id="KW-1185">Reference proteome</keyword>
<accession>A0ABX4H4T3</accession>
<gene>
    <name evidence="2" type="ORF">CJF60_04150</name>
</gene>
<evidence type="ECO:0000313" key="3">
    <source>
        <dbReference type="Proteomes" id="UP000217033"/>
    </source>
</evidence>
<evidence type="ECO:0008006" key="4">
    <source>
        <dbReference type="Google" id="ProtNLM"/>
    </source>
</evidence>
<dbReference type="PROSITE" id="PS51257">
    <property type="entry name" value="PROKAR_LIPOPROTEIN"/>
    <property type="match status" value="1"/>
</dbReference>
<evidence type="ECO:0000256" key="1">
    <source>
        <dbReference type="SAM" id="SignalP"/>
    </source>
</evidence>
<comment type="caution">
    <text evidence="2">The sequence shown here is derived from an EMBL/GenBank/DDBJ whole genome shotgun (WGS) entry which is preliminary data.</text>
</comment>
<keyword evidence="1" id="KW-0732">Signal</keyword>
<organism evidence="2 3">
    <name type="scientific">Mycoplasmopsis agassizii</name>
    <dbReference type="NCBI Taxonomy" id="33922"/>
    <lineage>
        <taxon>Bacteria</taxon>
        <taxon>Bacillati</taxon>
        <taxon>Mycoplasmatota</taxon>
        <taxon>Mycoplasmoidales</taxon>
        <taxon>Metamycoplasmataceae</taxon>
        <taxon>Mycoplasmopsis</taxon>
    </lineage>
</organism>
<evidence type="ECO:0000313" key="2">
    <source>
        <dbReference type="EMBL" id="PAF54901.1"/>
    </source>
</evidence>
<sequence>MSSFRKFLVFSGLTILFLATFSAIACKSINEDNVELTPEDRRLKAEGKGTDISEKVLENKKTVVQLKMAGYNQFTFSDYWWLENDSQKINLSSQTNGIDAEKSLMSTRSERIIKQLESGKIQKLPSVPSREVFFKVDNLKTIEEEIGKSSMLETSKSLDDQIHSDKQFKTISLVSDEESLKTQLRVSEKEKEKFSQFIKEKVNPNLTEEQIEKLKPWNSYFSYDLIKDKLNLENNNYLFIKDLTRFIEPSDAYYSEKYQAYVKVDTGVQLSDYKIDKETKTITLEFSYITVPYSFLVTKTQDIKPDVYTGPRKSTSWLVPVDKSELSDFDLNEWTIKITSRPS</sequence>
<dbReference type="Proteomes" id="UP000217033">
    <property type="component" value="Unassembled WGS sequence"/>
</dbReference>